<name>A0AAJ0CUJ9_9HYPO</name>
<evidence type="ECO:0000313" key="2">
    <source>
        <dbReference type="Proteomes" id="UP001251528"/>
    </source>
</evidence>
<gene>
    <name evidence="1" type="ORF">QQS21_004097</name>
</gene>
<evidence type="ECO:0000313" key="1">
    <source>
        <dbReference type="EMBL" id="KAK2603721.1"/>
    </source>
</evidence>
<organism evidence="1 2">
    <name type="scientific">Conoideocrella luteorostrata</name>
    <dbReference type="NCBI Taxonomy" id="1105319"/>
    <lineage>
        <taxon>Eukaryota</taxon>
        <taxon>Fungi</taxon>
        <taxon>Dikarya</taxon>
        <taxon>Ascomycota</taxon>
        <taxon>Pezizomycotina</taxon>
        <taxon>Sordariomycetes</taxon>
        <taxon>Hypocreomycetidae</taxon>
        <taxon>Hypocreales</taxon>
        <taxon>Clavicipitaceae</taxon>
        <taxon>Conoideocrella</taxon>
    </lineage>
</organism>
<dbReference type="Proteomes" id="UP001251528">
    <property type="component" value="Unassembled WGS sequence"/>
</dbReference>
<sequence length="120" mass="12575">MIPTPAPIPATSARDNPSDTEFVLSAMIEVVVEAVLEVDVAGIEDVDGMEEVVEMNVGTEVVPVKEEVSGKEDVVDGRICSDVKAEEVKGLAIGELSAAVRVAEGDSIEVVVVLETLDIV</sequence>
<protein>
    <submittedName>
        <fullName evidence="1">Uncharacterized protein</fullName>
    </submittedName>
</protein>
<keyword evidence="2" id="KW-1185">Reference proteome</keyword>
<accession>A0AAJ0CUJ9</accession>
<comment type="caution">
    <text evidence="1">The sequence shown here is derived from an EMBL/GenBank/DDBJ whole genome shotgun (WGS) entry which is preliminary data.</text>
</comment>
<dbReference type="AlphaFoldDB" id="A0AAJ0CUJ9"/>
<reference evidence="1" key="1">
    <citation type="submission" date="2023-06" db="EMBL/GenBank/DDBJ databases">
        <title>Conoideocrella luteorostrata (Hypocreales: Clavicipitaceae), a potential biocontrol fungus for elongate hemlock scale in United States Christmas tree production areas.</title>
        <authorList>
            <person name="Barrett H."/>
            <person name="Lovett B."/>
            <person name="Macias A.M."/>
            <person name="Stajich J.E."/>
            <person name="Kasson M.T."/>
        </authorList>
    </citation>
    <scope>NUCLEOTIDE SEQUENCE</scope>
    <source>
        <strain evidence="1">ARSEF 14590</strain>
    </source>
</reference>
<proteinExistence type="predicted"/>
<dbReference type="EMBL" id="JASWJB010000058">
    <property type="protein sequence ID" value="KAK2603721.1"/>
    <property type="molecule type" value="Genomic_DNA"/>
</dbReference>